<name>A0A8R1HM92_CAEJA</name>
<keyword evidence="2" id="KW-1185">Reference proteome</keyword>
<dbReference type="OMA" id="IVITLDF"/>
<dbReference type="EnsemblMetazoa" id="CJA01717b.1">
    <property type="protein sequence ID" value="CJA01717b.1"/>
    <property type="gene ID" value="WBGene00120921"/>
</dbReference>
<reference evidence="1" key="2">
    <citation type="submission" date="2022-06" db="UniProtKB">
        <authorList>
            <consortium name="EnsemblMetazoa"/>
        </authorList>
    </citation>
    <scope>IDENTIFICATION</scope>
    <source>
        <strain evidence="1">DF5081</strain>
    </source>
</reference>
<sequence length="82" mass="9526">MMTSENKTKRVKQLIKVNVSRNIPLEKINVWTKHIADEVFRSIPENDGDIDIVVTLDFSGNQDLRKSVKKMIMDALEEELLR</sequence>
<dbReference type="AlphaFoldDB" id="A0A8R1HM92"/>
<reference evidence="2" key="1">
    <citation type="submission" date="2010-08" db="EMBL/GenBank/DDBJ databases">
        <authorList>
            <consortium name="Caenorhabditis japonica Sequencing Consortium"/>
            <person name="Wilson R.K."/>
        </authorList>
    </citation>
    <scope>NUCLEOTIDE SEQUENCE [LARGE SCALE GENOMIC DNA]</scope>
    <source>
        <strain evidence="2">DF5081</strain>
    </source>
</reference>
<proteinExistence type="predicted"/>
<evidence type="ECO:0000313" key="1">
    <source>
        <dbReference type="EnsemblMetazoa" id="CJA01717b.1"/>
    </source>
</evidence>
<organism evidence="1 2">
    <name type="scientific">Caenorhabditis japonica</name>
    <dbReference type="NCBI Taxonomy" id="281687"/>
    <lineage>
        <taxon>Eukaryota</taxon>
        <taxon>Metazoa</taxon>
        <taxon>Ecdysozoa</taxon>
        <taxon>Nematoda</taxon>
        <taxon>Chromadorea</taxon>
        <taxon>Rhabditida</taxon>
        <taxon>Rhabditina</taxon>
        <taxon>Rhabditomorpha</taxon>
        <taxon>Rhabditoidea</taxon>
        <taxon>Rhabditidae</taxon>
        <taxon>Peloderinae</taxon>
        <taxon>Caenorhabditis</taxon>
    </lineage>
</organism>
<protein>
    <submittedName>
        <fullName evidence="1">Uncharacterized protein</fullName>
    </submittedName>
</protein>
<evidence type="ECO:0000313" key="2">
    <source>
        <dbReference type="Proteomes" id="UP000005237"/>
    </source>
</evidence>
<dbReference type="Proteomes" id="UP000005237">
    <property type="component" value="Unassembled WGS sequence"/>
</dbReference>
<accession>A0A8R1HM92</accession>